<reference evidence="2 3" key="1">
    <citation type="submission" date="2018-02" db="EMBL/GenBank/DDBJ databases">
        <title>The genomes of Aspergillus section Nigri reveals drivers in fungal speciation.</title>
        <authorList>
            <consortium name="DOE Joint Genome Institute"/>
            <person name="Vesth T.C."/>
            <person name="Nybo J."/>
            <person name="Theobald S."/>
            <person name="Brandl J."/>
            <person name="Frisvad J.C."/>
            <person name="Nielsen K.F."/>
            <person name="Lyhne E.K."/>
            <person name="Kogle M.E."/>
            <person name="Kuo A."/>
            <person name="Riley R."/>
            <person name="Clum A."/>
            <person name="Nolan M."/>
            <person name="Lipzen A."/>
            <person name="Salamov A."/>
            <person name="Henrissat B."/>
            <person name="Wiebenga A."/>
            <person name="De vries R.P."/>
            <person name="Grigoriev I.V."/>
            <person name="Mortensen U.H."/>
            <person name="Andersen M.R."/>
            <person name="Baker S.E."/>
        </authorList>
    </citation>
    <scope>NUCLEOTIDE SEQUENCE [LARGE SCALE GENOMIC DNA]</scope>
    <source>
        <strain evidence="2 3">CBS 707.79</strain>
    </source>
</reference>
<evidence type="ECO:0000256" key="1">
    <source>
        <dbReference type="SAM" id="MobiDB-lite"/>
    </source>
</evidence>
<dbReference type="EMBL" id="KZ825902">
    <property type="protein sequence ID" value="PYH93009.1"/>
    <property type="molecule type" value="Genomic_DNA"/>
</dbReference>
<gene>
    <name evidence="2" type="ORF">BO71DRAFT_400082</name>
</gene>
<name>A0A319D741_9EURO</name>
<organism evidence="2 3">
    <name type="scientific">Aspergillus ellipticus CBS 707.79</name>
    <dbReference type="NCBI Taxonomy" id="1448320"/>
    <lineage>
        <taxon>Eukaryota</taxon>
        <taxon>Fungi</taxon>
        <taxon>Dikarya</taxon>
        <taxon>Ascomycota</taxon>
        <taxon>Pezizomycotina</taxon>
        <taxon>Eurotiomycetes</taxon>
        <taxon>Eurotiomycetidae</taxon>
        <taxon>Eurotiales</taxon>
        <taxon>Aspergillaceae</taxon>
        <taxon>Aspergillus</taxon>
        <taxon>Aspergillus subgen. Circumdati</taxon>
    </lineage>
</organism>
<feature type="region of interest" description="Disordered" evidence="1">
    <location>
        <begin position="1"/>
        <end position="46"/>
    </location>
</feature>
<dbReference type="VEuPathDB" id="FungiDB:BO71DRAFT_400082"/>
<proteinExistence type="predicted"/>
<dbReference type="Proteomes" id="UP000247810">
    <property type="component" value="Unassembled WGS sequence"/>
</dbReference>
<evidence type="ECO:0000313" key="3">
    <source>
        <dbReference type="Proteomes" id="UP000247810"/>
    </source>
</evidence>
<protein>
    <submittedName>
        <fullName evidence="2">Uncharacterized protein</fullName>
    </submittedName>
</protein>
<evidence type="ECO:0000313" key="2">
    <source>
        <dbReference type="EMBL" id="PYH93009.1"/>
    </source>
</evidence>
<sequence>MEDAWMASMPRGRPGRTVLQQPLEPKARRKLDPRLASDGPADSRIDPSVFTPGFVCALDAPYSIPPRRVP</sequence>
<feature type="compositionally biased region" description="Basic and acidic residues" evidence="1">
    <location>
        <begin position="30"/>
        <end position="45"/>
    </location>
</feature>
<accession>A0A319D741</accession>
<dbReference type="AlphaFoldDB" id="A0A319D741"/>
<keyword evidence="3" id="KW-1185">Reference proteome</keyword>